<evidence type="ECO:0000256" key="10">
    <source>
        <dbReference type="RuleBase" id="RU000512"/>
    </source>
</evidence>
<dbReference type="GO" id="GO:0044205">
    <property type="term" value="P:'de novo' UMP biosynthetic process"/>
    <property type="evidence" value="ECO:0007669"/>
    <property type="project" value="InterPro"/>
</dbReference>
<dbReference type="OrthoDB" id="10263753at2759"/>
<name>A0A9P6LLX1_9PEZI</name>
<feature type="binding site" evidence="9">
    <location>
        <position position="55"/>
    </location>
    <ligand>
        <name>substrate</name>
    </ligand>
</feature>
<keyword evidence="5 10" id="KW-0210">Decarboxylase</keyword>
<dbReference type="InterPro" id="IPR011060">
    <property type="entry name" value="RibuloseP-bd_barrel"/>
</dbReference>
<keyword evidence="13" id="KW-1185">Reference proteome</keyword>
<evidence type="ECO:0000313" key="13">
    <source>
        <dbReference type="Proteomes" id="UP000781932"/>
    </source>
</evidence>
<dbReference type="RefSeq" id="XP_038747709.1">
    <property type="nucleotide sequence ID" value="XM_038887005.1"/>
</dbReference>
<dbReference type="PANTHER" id="PTHR19278:SF9">
    <property type="entry name" value="URIDINE 5'-MONOPHOSPHATE SYNTHASE"/>
    <property type="match status" value="1"/>
</dbReference>
<evidence type="ECO:0000256" key="4">
    <source>
        <dbReference type="ARBA" id="ARBA00021923"/>
    </source>
</evidence>
<dbReference type="GO" id="GO:0004590">
    <property type="term" value="F:orotidine-5'-phosphate decarboxylase activity"/>
    <property type="evidence" value="ECO:0007669"/>
    <property type="project" value="UniProtKB-EC"/>
</dbReference>
<dbReference type="NCBIfam" id="TIGR01740">
    <property type="entry name" value="pyrF"/>
    <property type="match status" value="1"/>
</dbReference>
<accession>A0A9P6LLX1</accession>
<evidence type="ECO:0000256" key="9">
    <source>
        <dbReference type="PIRSR" id="PIRSR614732-2"/>
    </source>
</evidence>
<dbReference type="InterPro" id="IPR018089">
    <property type="entry name" value="OMPdecase_AS"/>
</dbReference>
<feature type="binding site" evidence="9">
    <location>
        <position position="33"/>
    </location>
    <ligand>
        <name>substrate</name>
    </ligand>
</feature>
<comment type="similarity">
    <text evidence="2 10">Belongs to the OMP decarboxylase family.</text>
</comment>
<protein>
    <recommendedName>
        <fullName evidence="4 10">Orotidine 5'-phosphate decarboxylase</fullName>
        <ecNumber evidence="3 10">4.1.1.23</ecNumber>
    </recommendedName>
</protein>
<dbReference type="InterPro" id="IPR001754">
    <property type="entry name" value="OMPdeCOase_dom"/>
</dbReference>
<keyword evidence="6 10" id="KW-0665">Pyrimidine biosynthesis</keyword>
<feature type="binding site" evidence="9">
    <location>
        <position position="152"/>
    </location>
    <ligand>
        <name>substrate</name>
    </ligand>
</feature>
<evidence type="ECO:0000313" key="12">
    <source>
        <dbReference type="EMBL" id="KAF9878248.1"/>
    </source>
</evidence>
<dbReference type="PROSITE" id="PS00156">
    <property type="entry name" value="OMPDECASE"/>
    <property type="match status" value="1"/>
</dbReference>
<dbReference type="EC" id="4.1.1.23" evidence="3 10"/>
<dbReference type="InterPro" id="IPR014732">
    <property type="entry name" value="OMPdecase"/>
</dbReference>
<dbReference type="PANTHER" id="PTHR19278">
    <property type="entry name" value="OROTATE PHOSPHORIBOSYLTRANSFERASE"/>
    <property type="match status" value="1"/>
</dbReference>
<gene>
    <name evidence="12" type="ORF">CkaCkLH20_04286</name>
</gene>
<feature type="domain" description="Orotidine 5'-phosphate decarboxylase" evidence="11">
    <location>
        <begin position="27"/>
        <end position="245"/>
    </location>
</feature>
<dbReference type="SUPFAM" id="SSF51366">
    <property type="entry name" value="Ribulose-phoshate binding barrel"/>
    <property type="match status" value="1"/>
</dbReference>
<keyword evidence="7 10" id="KW-0456">Lyase</keyword>
<dbReference type="CDD" id="cd04725">
    <property type="entry name" value="OMP_decarboxylase_like"/>
    <property type="match status" value="1"/>
</dbReference>
<evidence type="ECO:0000256" key="5">
    <source>
        <dbReference type="ARBA" id="ARBA00022793"/>
    </source>
</evidence>
<evidence type="ECO:0000256" key="8">
    <source>
        <dbReference type="PIRSR" id="PIRSR614732-1"/>
    </source>
</evidence>
<evidence type="ECO:0000256" key="6">
    <source>
        <dbReference type="ARBA" id="ARBA00022975"/>
    </source>
</evidence>
<dbReference type="InterPro" id="IPR013785">
    <property type="entry name" value="Aldolase_TIM"/>
</dbReference>
<organism evidence="12 13">
    <name type="scientific">Colletotrichum karsti</name>
    <dbReference type="NCBI Taxonomy" id="1095194"/>
    <lineage>
        <taxon>Eukaryota</taxon>
        <taxon>Fungi</taxon>
        <taxon>Dikarya</taxon>
        <taxon>Ascomycota</taxon>
        <taxon>Pezizomycotina</taxon>
        <taxon>Sordariomycetes</taxon>
        <taxon>Hypocreomycetidae</taxon>
        <taxon>Glomerellales</taxon>
        <taxon>Glomerellaceae</taxon>
        <taxon>Colletotrichum</taxon>
        <taxon>Colletotrichum boninense species complex</taxon>
    </lineage>
</organism>
<feature type="active site" description="For OMPdecase activity" evidence="8">
    <location>
        <position position="91"/>
    </location>
</feature>
<evidence type="ECO:0000256" key="3">
    <source>
        <dbReference type="ARBA" id="ARBA00012321"/>
    </source>
</evidence>
<evidence type="ECO:0000259" key="11">
    <source>
        <dbReference type="SMART" id="SM00934"/>
    </source>
</evidence>
<dbReference type="SMART" id="SM00934">
    <property type="entry name" value="OMPdecase"/>
    <property type="match status" value="1"/>
</dbReference>
<dbReference type="Proteomes" id="UP000781932">
    <property type="component" value="Unassembled WGS sequence"/>
</dbReference>
<dbReference type="GO" id="GO:0006207">
    <property type="term" value="P:'de novo' pyrimidine nucleobase biosynthetic process"/>
    <property type="evidence" value="ECO:0007669"/>
    <property type="project" value="InterPro"/>
</dbReference>
<feature type="active site" description="For OMPdecase activity" evidence="8">
    <location>
        <position position="86"/>
    </location>
</feature>
<dbReference type="EMBL" id="JAATWM020000011">
    <property type="protein sequence ID" value="KAF9878248.1"/>
    <property type="molecule type" value="Genomic_DNA"/>
</dbReference>
<dbReference type="FunFam" id="3.20.20.70:FF:000114">
    <property type="entry name" value="Decarboxylase,orotidine phosphate"/>
    <property type="match status" value="1"/>
</dbReference>
<evidence type="ECO:0000256" key="2">
    <source>
        <dbReference type="ARBA" id="ARBA00011018"/>
    </source>
</evidence>
<sequence>MYAIRAQKHQHPVARQLLEIAERKQSNLIISADFTTTNELLKCADDLGPYIAVFKTHIDMVSDFSNKTVEGLIELKRKHDFLIFEDRKLIDIGNTAKQQYHGGALRISEWADVVNVSILGGKGILDALNQVLTNPGFAYREKRALLILAEMTSEGSLATGEYTQRCLELAGQYPESIIGFVATKALSSDASHIVFTTGVNMSDSGDSLGQQYQTPTAAILGGSDFIIVGRGILNAQDSVGQAQRYRKEGWEAYLKRTGS</sequence>
<feature type="binding site" evidence="9">
    <location>
        <position position="230"/>
    </location>
    <ligand>
        <name>substrate</name>
    </ligand>
</feature>
<reference evidence="12" key="2">
    <citation type="submission" date="2020-11" db="EMBL/GenBank/DDBJ databases">
        <title>Whole genome sequencing of Colletotrichum sp.</title>
        <authorList>
            <person name="Li H."/>
        </authorList>
    </citation>
    <scope>NUCLEOTIDE SEQUENCE</scope>
    <source>
        <strain evidence="12">CkLH20</strain>
    </source>
</reference>
<evidence type="ECO:0000256" key="7">
    <source>
        <dbReference type="ARBA" id="ARBA00023239"/>
    </source>
</evidence>
<comment type="catalytic activity">
    <reaction evidence="10">
        <text>orotidine 5'-phosphate + H(+) = UMP + CO2</text>
        <dbReference type="Rhea" id="RHEA:11596"/>
        <dbReference type="ChEBI" id="CHEBI:15378"/>
        <dbReference type="ChEBI" id="CHEBI:16526"/>
        <dbReference type="ChEBI" id="CHEBI:57538"/>
        <dbReference type="ChEBI" id="CHEBI:57865"/>
        <dbReference type="EC" id="4.1.1.23"/>
    </reaction>
</comment>
<reference evidence="12" key="1">
    <citation type="submission" date="2020-03" db="EMBL/GenBank/DDBJ databases">
        <authorList>
            <person name="He L."/>
        </authorList>
    </citation>
    <scope>NUCLEOTIDE SEQUENCE</scope>
    <source>
        <strain evidence="12">CkLH20</strain>
    </source>
</reference>
<evidence type="ECO:0000256" key="1">
    <source>
        <dbReference type="ARBA" id="ARBA00004861"/>
    </source>
</evidence>
<comment type="pathway">
    <text evidence="1 10">Pyrimidine metabolism; UMP biosynthesis via de novo pathway; UMP from orotate: step 2/2.</text>
</comment>
<dbReference type="Gene3D" id="3.20.20.70">
    <property type="entry name" value="Aldolase class I"/>
    <property type="match status" value="1"/>
</dbReference>
<dbReference type="Pfam" id="PF00215">
    <property type="entry name" value="OMPdecase"/>
    <property type="match status" value="1"/>
</dbReference>
<comment type="caution">
    <text evidence="12">The sequence shown here is derived from an EMBL/GenBank/DDBJ whole genome shotgun (WGS) entry which is preliminary data.</text>
</comment>
<proteinExistence type="inferred from homology"/>
<dbReference type="GO" id="GO:0004588">
    <property type="term" value="F:orotate phosphoribosyltransferase activity"/>
    <property type="evidence" value="ECO:0007669"/>
    <property type="project" value="TreeGrafter"/>
</dbReference>
<feature type="active site" description="For OMPdecase activity" evidence="8">
    <location>
        <position position="88"/>
    </location>
</feature>
<dbReference type="GeneID" id="62160079"/>
<dbReference type="AlphaFoldDB" id="A0A9P6LLX1"/>
<feature type="binding site" evidence="9">
    <location>
        <position position="210"/>
    </location>
    <ligand>
        <name>substrate</name>
    </ligand>
</feature>
<feature type="binding site" evidence="9">
    <location>
        <position position="229"/>
    </location>
    <ligand>
        <name>substrate</name>
    </ligand>
</feature>